<name>A0ACB7YQZ1_9ERIC</name>
<comment type="caution">
    <text evidence="1">The sequence shown here is derived from an EMBL/GenBank/DDBJ whole genome shotgun (WGS) entry which is preliminary data.</text>
</comment>
<dbReference type="Proteomes" id="UP000828048">
    <property type="component" value="Chromosome 11"/>
</dbReference>
<reference evidence="1 2" key="1">
    <citation type="journal article" date="2021" name="Hortic Res">
        <title>High-quality reference genome and annotation aids understanding of berry development for evergreen blueberry (Vaccinium darrowii).</title>
        <authorList>
            <person name="Yu J."/>
            <person name="Hulse-Kemp A.M."/>
            <person name="Babiker E."/>
            <person name="Staton M."/>
        </authorList>
    </citation>
    <scope>NUCLEOTIDE SEQUENCE [LARGE SCALE GENOMIC DNA]</scope>
    <source>
        <strain evidence="2">cv. NJ 8807/NJ 8810</strain>
        <tissue evidence="1">Young leaf</tissue>
    </source>
</reference>
<protein>
    <submittedName>
        <fullName evidence="1">Uncharacterized protein</fullName>
    </submittedName>
</protein>
<accession>A0ACB7YQZ1</accession>
<sequence length="550" mass="60381">MPFVIGTVSPGGTANSIFPSYRSIQERCQRFIPGAEAAYLSSTSRVPNEQMIIATPYDQPMHQIQHNRHIRPVFQGAVGALDGTLISVVVPLDQQVPYRGRGKGECYQNVLGPPPPPPAHIRELEEEVNLLKNLSHPNIFRYLGTAREEDSLNILLEFVPGGSISSLLGKFGSFPEFIMKLASMLYEAVVVGVGITSQERDNAQGHQGGANILVDSKGCVKLADFGASKKVVELEIATGAQSESKWKQLGELAMATGMLEMAEACLKNAMDLSGLLLLYSSLGNAEGIVELASLAKENGKNNVAFLCLFMLGKVSEIVAIWRKDLNKVNPKAAESLADPEEYPNLFEDRQVALAVESEVAETRGLYPPAAEYVNYADRPHVNLVEAFRKLQVDEDAPLENGDLNHEATMTGTKSMKGTPYLMAPDVILQTGHSFSADIWSVGCIVIEMATGKPPWSQQYQEVAALFHIWTTKSQPPIPDHFSVGAKDFLLQYLQKDPNFRAAAAVLLQGEYQETDPVSCVIENSGKRWQHLRRRSLRPQTEGFLSLKQFG</sequence>
<organism evidence="1 2">
    <name type="scientific">Vaccinium darrowii</name>
    <dbReference type="NCBI Taxonomy" id="229202"/>
    <lineage>
        <taxon>Eukaryota</taxon>
        <taxon>Viridiplantae</taxon>
        <taxon>Streptophyta</taxon>
        <taxon>Embryophyta</taxon>
        <taxon>Tracheophyta</taxon>
        <taxon>Spermatophyta</taxon>
        <taxon>Magnoliopsida</taxon>
        <taxon>eudicotyledons</taxon>
        <taxon>Gunneridae</taxon>
        <taxon>Pentapetalae</taxon>
        <taxon>asterids</taxon>
        <taxon>Ericales</taxon>
        <taxon>Ericaceae</taxon>
        <taxon>Vaccinioideae</taxon>
        <taxon>Vaccinieae</taxon>
        <taxon>Vaccinium</taxon>
    </lineage>
</organism>
<proteinExistence type="predicted"/>
<evidence type="ECO:0000313" key="2">
    <source>
        <dbReference type="Proteomes" id="UP000828048"/>
    </source>
</evidence>
<gene>
    <name evidence="1" type="ORF">Vadar_032284</name>
</gene>
<keyword evidence="2" id="KW-1185">Reference proteome</keyword>
<evidence type="ECO:0000313" key="1">
    <source>
        <dbReference type="EMBL" id="KAH7856061.1"/>
    </source>
</evidence>
<dbReference type="EMBL" id="CM037161">
    <property type="protein sequence ID" value="KAH7856061.1"/>
    <property type="molecule type" value="Genomic_DNA"/>
</dbReference>